<dbReference type="InterPro" id="IPR014980">
    <property type="entry name" value="DOPA_dioxygen"/>
</dbReference>
<dbReference type="RefSeq" id="WP_093506649.1">
    <property type="nucleotide sequence ID" value="NZ_BSSG01000010.1"/>
</dbReference>
<protein>
    <submittedName>
        <fullName evidence="1">DOPA 4,5-dioxygenase</fullName>
    </submittedName>
</protein>
<keyword evidence="2" id="KW-1185">Reference proteome</keyword>
<dbReference type="PIRSF" id="PIRSF028139">
    <property type="entry name" value="DOPA-diox_rel_Mll2280"/>
    <property type="match status" value="1"/>
</dbReference>
<dbReference type="InterPro" id="IPR023389">
    <property type="entry name" value="DOPA-like_sf"/>
</dbReference>
<keyword evidence="1" id="KW-0560">Oxidoreductase</keyword>
<organism evidence="1 2">
    <name type="scientific">Pseudomonas straminea</name>
    <dbReference type="NCBI Taxonomy" id="47882"/>
    <lineage>
        <taxon>Bacteria</taxon>
        <taxon>Pseudomonadati</taxon>
        <taxon>Pseudomonadota</taxon>
        <taxon>Gammaproteobacteria</taxon>
        <taxon>Pseudomonadales</taxon>
        <taxon>Pseudomonadaceae</taxon>
        <taxon>Phytopseudomonas</taxon>
    </lineage>
</organism>
<dbReference type="PANTHER" id="PTHR36423">
    <property type="entry name" value="AFR070WP"/>
    <property type="match status" value="1"/>
</dbReference>
<sequence>MSETRIRGYHAHVYFDASSIAQARVLCEAAAARFALKMGRMHEKRVGPHPQWSCQLAMRAELFGEVIPWLMLHRGALVVLVHPITGNDLVDHRDHAFWLGAPQPLDLSTLSGGPLTFEL</sequence>
<dbReference type="PANTHER" id="PTHR36423:SF2">
    <property type="entry name" value="AFR070WP"/>
    <property type="match status" value="1"/>
</dbReference>
<evidence type="ECO:0000313" key="2">
    <source>
        <dbReference type="Proteomes" id="UP000243950"/>
    </source>
</evidence>
<reference evidence="2" key="1">
    <citation type="submission" date="2016-10" db="EMBL/GenBank/DDBJ databases">
        <authorList>
            <person name="Varghese N."/>
            <person name="Submissions S."/>
        </authorList>
    </citation>
    <scope>NUCLEOTIDE SEQUENCE [LARGE SCALE GENOMIC DNA]</scope>
    <source>
        <strain evidence="2">JCM 2783</strain>
    </source>
</reference>
<evidence type="ECO:0000313" key="1">
    <source>
        <dbReference type="EMBL" id="SFE16587.1"/>
    </source>
</evidence>
<keyword evidence="1" id="KW-0223">Dioxygenase</keyword>
<dbReference type="Pfam" id="PF08883">
    <property type="entry name" value="DOPA_dioxygen"/>
    <property type="match status" value="1"/>
</dbReference>
<dbReference type="GO" id="GO:0051213">
    <property type="term" value="F:dioxygenase activity"/>
    <property type="evidence" value="ECO:0007669"/>
    <property type="project" value="UniProtKB-KW"/>
</dbReference>
<name>A0A1I1YAF8_PSEOC</name>
<dbReference type="AlphaFoldDB" id="A0A1I1YAF8"/>
<dbReference type="SUPFAM" id="SSF143410">
    <property type="entry name" value="DOPA-like"/>
    <property type="match status" value="1"/>
</dbReference>
<accession>A0A1I1YAF8</accession>
<dbReference type="Proteomes" id="UP000243950">
    <property type="component" value="Unassembled WGS sequence"/>
</dbReference>
<gene>
    <name evidence="1" type="ORF">SAMN05216372_11078</name>
</gene>
<dbReference type="EMBL" id="FOMO01000010">
    <property type="protein sequence ID" value="SFE16587.1"/>
    <property type="molecule type" value="Genomic_DNA"/>
</dbReference>
<dbReference type="Gene3D" id="3.30.70.1240">
    <property type="entry name" value="DOPA-like domains"/>
    <property type="match status" value="1"/>
</dbReference>
<proteinExistence type="predicted"/>